<dbReference type="InterPro" id="IPR016047">
    <property type="entry name" value="M23ase_b-sheet_dom"/>
</dbReference>
<feature type="coiled-coil region" evidence="1">
    <location>
        <begin position="30"/>
        <end position="106"/>
    </location>
</feature>
<dbReference type="PANTHER" id="PTHR21666">
    <property type="entry name" value="PEPTIDASE-RELATED"/>
    <property type="match status" value="1"/>
</dbReference>
<dbReference type="AlphaFoldDB" id="A0A5B7YGJ3"/>
<protein>
    <submittedName>
        <fullName evidence="4">Peptidase M23</fullName>
    </submittedName>
</protein>
<keyword evidence="1" id="KW-0175">Coiled coil</keyword>
<gene>
    <name evidence="4" type="ORF">FBQ74_15435</name>
</gene>
<evidence type="ECO:0000313" key="5">
    <source>
        <dbReference type="Proteomes" id="UP000304912"/>
    </source>
</evidence>
<dbReference type="Gene3D" id="2.70.70.10">
    <property type="entry name" value="Glucose Permease (Domain IIA)"/>
    <property type="match status" value="1"/>
</dbReference>
<accession>A0A5B7YGJ3</accession>
<dbReference type="FunFam" id="2.70.70.10:FF:000003">
    <property type="entry name" value="Murein hydrolase activator EnvC"/>
    <property type="match status" value="1"/>
</dbReference>
<feature type="signal peptide" evidence="2">
    <location>
        <begin position="1"/>
        <end position="29"/>
    </location>
</feature>
<evidence type="ECO:0000256" key="2">
    <source>
        <dbReference type="SAM" id="SignalP"/>
    </source>
</evidence>
<dbReference type="Pfam" id="PF01551">
    <property type="entry name" value="Peptidase_M23"/>
    <property type="match status" value="1"/>
</dbReference>
<name>A0A5B7YGJ3_9ALTE</name>
<feature type="chain" id="PRO_5022783454" evidence="2">
    <location>
        <begin position="30"/>
        <end position="382"/>
    </location>
</feature>
<dbReference type="PANTHER" id="PTHR21666:SF270">
    <property type="entry name" value="MUREIN HYDROLASE ACTIVATOR ENVC"/>
    <property type="match status" value="1"/>
</dbReference>
<evidence type="ECO:0000313" key="4">
    <source>
        <dbReference type="EMBL" id="QCZ94771.1"/>
    </source>
</evidence>
<keyword evidence="5" id="KW-1185">Reference proteome</keyword>
<keyword evidence="2" id="KW-0732">Signal</keyword>
<organism evidence="4 5">
    <name type="scientific">Salinimonas iocasae</name>
    <dbReference type="NCBI Taxonomy" id="2572577"/>
    <lineage>
        <taxon>Bacteria</taxon>
        <taxon>Pseudomonadati</taxon>
        <taxon>Pseudomonadota</taxon>
        <taxon>Gammaproteobacteria</taxon>
        <taxon>Alteromonadales</taxon>
        <taxon>Alteromonadaceae</taxon>
        <taxon>Alteromonas/Salinimonas group</taxon>
        <taxon>Salinimonas</taxon>
    </lineage>
</organism>
<feature type="domain" description="M23ase beta-sheet core" evidence="3">
    <location>
        <begin position="283"/>
        <end position="376"/>
    </location>
</feature>
<dbReference type="EMBL" id="CP039852">
    <property type="protein sequence ID" value="QCZ94771.1"/>
    <property type="molecule type" value="Genomic_DNA"/>
</dbReference>
<dbReference type="GO" id="GO:0004222">
    <property type="term" value="F:metalloendopeptidase activity"/>
    <property type="evidence" value="ECO:0007669"/>
    <property type="project" value="TreeGrafter"/>
</dbReference>
<feature type="coiled-coil region" evidence="1">
    <location>
        <begin position="160"/>
        <end position="257"/>
    </location>
</feature>
<dbReference type="CDD" id="cd12797">
    <property type="entry name" value="M23_peptidase"/>
    <property type="match status" value="1"/>
</dbReference>
<dbReference type="InterPro" id="IPR011055">
    <property type="entry name" value="Dup_hybrid_motif"/>
</dbReference>
<reference evidence="4 5" key="1">
    <citation type="submission" date="2019-04" db="EMBL/GenBank/DDBJ databases">
        <title>Salinimonas iocasae sp. nov., a halophilic bacterium isolated from the outer tube casing of tubeworms in Okinawa Trough.</title>
        <authorList>
            <person name="Zhang H."/>
            <person name="Wang H."/>
            <person name="Li C."/>
        </authorList>
    </citation>
    <scope>NUCLEOTIDE SEQUENCE [LARGE SCALE GENOMIC DNA]</scope>
    <source>
        <strain evidence="4 5">KX18D6</strain>
    </source>
</reference>
<dbReference type="OrthoDB" id="9784703at2"/>
<sequence>MNNKQYQRMTMLRYTLVCMLMLITGNVLAQASDQQKLAELQAQLKQRQETLKANQANAQELQEVLAESERQIGQAARALNDTQQSLSQNQQQQASLREEQQALKDAIVAQQSMLASQLRSAFMAGHYDYAKMMFYQQEAKSFERVLTYYKYVSRARKAEIDKFKQNVARLEQVNAELEQKASELEALLARQQNQKSALQARQQDREQTLARLNQKIASDAAQVRELQASEQALIEAIEQARRAAEQAKQKMAGLAQSKGRLPVPADGKVRRLFGERRQGQVRWKGIVIEASEGRQVNSIASGQVLYANWLKGFGLVTIVDHGKGYMSVYGHNQALLKQAGDKVAQGDAIALVGQSGGQSYPNLYFEIRHKGKALNPASWLAL</sequence>
<dbReference type="Gene3D" id="6.10.250.3150">
    <property type="match status" value="1"/>
</dbReference>
<proteinExistence type="predicted"/>
<dbReference type="InterPro" id="IPR050570">
    <property type="entry name" value="Cell_wall_metabolism_enzyme"/>
</dbReference>
<dbReference type="KEGG" id="salk:FBQ74_15435"/>
<dbReference type="SUPFAM" id="SSF51261">
    <property type="entry name" value="Duplicated hybrid motif"/>
    <property type="match status" value="1"/>
</dbReference>
<evidence type="ECO:0000259" key="3">
    <source>
        <dbReference type="Pfam" id="PF01551"/>
    </source>
</evidence>
<evidence type="ECO:0000256" key="1">
    <source>
        <dbReference type="SAM" id="Coils"/>
    </source>
</evidence>
<dbReference type="Proteomes" id="UP000304912">
    <property type="component" value="Chromosome"/>
</dbReference>